<keyword evidence="6" id="KW-0735">Signal-anchor</keyword>
<dbReference type="Pfam" id="PF00089">
    <property type="entry name" value="Trypsin"/>
    <property type="match status" value="1"/>
</dbReference>
<dbReference type="InterPro" id="IPR009003">
    <property type="entry name" value="Peptidase_S1_PA"/>
</dbReference>
<evidence type="ECO:0000256" key="5">
    <source>
        <dbReference type="ARBA" id="ARBA00022825"/>
    </source>
</evidence>
<dbReference type="InterPro" id="IPR033116">
    <property type="entry name" value="TRYPSIN_SER"/>
</dbReference>
<sequence>MAVLTELTAPGQGSSTPASRAAAGAVPRPGGQMVTSSDPESDTSDPATDQSSDSLARSAAAGPGQRATAAAPATQALNSRVRLPMSVRLSAAPGSSHDSTHESGQESGQDSAQESTHDSAQESAEESGQTSAHNSSQDSTHGSPTASDSDSKGTASGGSLTYVTPDEYMRRHVHPRPARARSSHRRRSREVSFSSESPELYFQSGRKYTHRSYGGLCLSMSIVAVIVAVIGIVSVAAYLGDEMQYAGQFRVLHGDVYRPELEDARSDDFKHKAARYQRMLETLYGASSVSEAFRHVDVHSFDGRPLTVFFRIHLDRRKIPRSVVDTEEALRDVLTQEVMALQPKAFRALQLDINSIHISRAGVVPSAGGDRARPAAGAGSRPAPPEIVPFVDRPSSPINWEQDFLQMLSEFVLARTKPTVLSRTEPNEQLVTGQSQAVTEQSQPVTEQPEPETELPDPETEQLEPEPEQPGPSDTSDQMDTEEPATLPPLTVVLKPAPAKMIKYDEGATVDDILDRIFETRREFESSKENEVGSSDEAAKAVTESSSSELWKNPEADRTEWQGSEKMELWSPVKENVQWTGEEHSAIDQKWRPVRFRLPTDSDWPRVTEPPRLADKLSRLTTTPEPPLEVVGVSARPAPAAASTQLVVETDNEVGTAAHPSAVVPTRPTLASLLSNYTYPEEELTPPGAGCPGDQFRCVSGECIPRLSRCDLLRDCADGSDEMVCTCADRLNAQFLERKICDGIIDCHDSTDEQFCDWCQPGQFICPGAKRCVPAETVCDGEYDCPDGADEHHETTGVFRTDSAPSAARRRSRRQRERRDDPFYRLVLSEDAPRNTSGQIFYRHTSVSDYSTSLVFEEATCPRQTAVHISCDSLKCGLRPRVKQRRARIVGGTNSSPGAWPWQAAMYRDGEYQCGATLISDRWLLSAGHCYLRSATNHWVARLGAYRRGSTLLSPFESLHQVSHIIVHPDYEDVGYVNDIALLRLADSVSMSDFVRPVCLPPRRNEVTEGAICSVIGWGQLFESGRIFPDTLQEVELPLITSQQCKKRTSRLPLYKITDDMFCAGYDRGGRDACLGDSGGPLMCQEPSGEWTLTGITSNGYGCARALRPGVYTKVANYVDWIERVTTGPLPRARRTRCRGHSGSAARRLGVGPELAGYVANTVGGVVGTIGDGNSVGPVPLLEEQYQQLLNRTGTRHSGRVRRALARL</sequence>
<dbReference type="PROSITE" id="PS01209">
    <property type="entry name" value="LDLRA_1"/>
    <property type="match status" value="1"/>
</dbReference>
<dbReference type="InterPro" id="IPR023415">
    <property type="entry name" value="LDLR_class-A_CS"/>
</dbReference>
<evidence type="ECO:0000256" key="11">
    <source>
        <dbReference type="RuleBase" id="RU363034"/>
    </source>
</evidence>
<keyword evidence="17" id="KW-1185">Reference proteome</keyword>
<evidence type="ECO:0000259" key="15">
    <source>
        <dbReference type="PROSITE" id="PS50240"/>
    </source>
</evidence>
<feature type="disulfide bond" evidence="10">
    <location>
        <begin position="698"/>
        <end position="716"/>
    </location>
</feature>
<dbReference type="PROSITE" id="PS00135">
    <property type="entry name" value="TRYPSIN_SER"/>
    <property type="match status" value="1"/>
</dbReference>
<evidence type="ECO:0000259" key="14">
    <source>
        <dbReference type="PROSITE" id="PS50024"/>
    </source>
</evidence>
<reference evidence="16 17" key="1">
    <citation type="submission" date="2019-07" db="EMBL/GenBank/DDBJ databases">
        <title>Draft genome assembly of a fouling barnacle, Amphibalanus amphitrite (Darwin, 1854): The first reference genome for Thecostraca.</title>
        <authorList>
            <person name="Kim W."/>
        </authorList>
    </citation>
    <scope>NUCLEOTIDE SEQUENCE [LARGE SCALE GENOMIC DNA]</scope>
    <source>
        <strain evidence="16">SNU_AA5</strain>
        <tissue evidence="16">Soma without cirri and trophi</tissue>
    </source>
</reference>
<feature type="compositionally biased region" description="Basic and acidic residues" evidence="12">
    <location>
        <begin position="552"/>
        <end position="564"/>
    </location>
</feature>
<dbReference type="Pfam" id="PF01390">
    <property type="entry name" value="SEA"/>
    <property type="match status" value="1"/>
</dbReference>
<feature type="region of interest" description="Disordered" evidence="12">
    <location>
        <begin position="794"/>
        <end position="818"/>
    </location>
</feature>
<dbReference type="GO" id="GO:0004252">
    <property type="term" value="F:serine-type endopeptidase activity"/>
    <property type="evidence" value="ECO:0007669"/>
    <property type="project" value="InterPro"/>
</dbReference>
<dbReference type="SUPFAM" id="SSF57424">
    <property type="entry name" value="LDL receptor-like module"/>
    <property type="match status" value="2"/>
</dbReference>
<feature type="domain" description="Peptidase S1" evidence="15">
    <location>
        <begin position="889"/>
        <end position="1127"/>
    </location>
</feature>
<dbReference type="PANTHER" id="PTHR24252:SF10">
    <property type="entry name" value="SERINE PROTEASE 56"/>
    <property type="match status" value="1"/>
</dbReference>
<dbReference type="InterPro" id="IPR018114">
    <property type="entry name" value="TRYPSIN_HIS"/>
</dbReference>
<dbReference type="InterPro" id="IPR043504">
    <property type="entry name" value="Peptidase_S1_PA_chymotrypsin"/>
</dbReference>
<dbReference type="SUPFAM" id="SSF50494">
    <property type="entry name" value="Trypsin-like serine proteases"/>
    <property type="match status" value="1"/>
</dbReference>
<dbReference type="PROSITE" id="PS50024">
    <property type="entry name" value="SEA"/>
    <property type="match status" value="1"/>
</dbReference>
<dbReference type="Gene3D" id="4.10.400.10">
    <property type="entry name" value="Low-density Lipoprotein Receptor"/>
    <property type="match status" value="2"/>
</dbReference>
<dbReference type="PROSITE" id="PS00134">
    <property type="entry name" value="TRYPSIN_HIS"/>
    <property type="match status" value="1"/>
</dbReference>
<keyword evidence="4 11" id="KW-0378">Hydrolase</keyword>
<dbReference type="OrthoDB" id="6411962at2759"/>
<dbReference type="Proteomes" id="UP000440578">
    <property type="component" value="Unassembled WGS sequence"/>
</dbReference>
<dbReference type="GO" id="GO:0006508">
    <property type="term" value="P:proteolysis"/>
    <property type="evidence" value="ECO:0007669"/>
    <property type="project" value="UniProtKB-KW"/>
</dbReference>
<feature type="transmembrane region" description="Helical" evidence="13">
    <location>
        <begin position="213"/>
        <end position="239"/>
    </location>
</feature>
<feature type="region of interest" description="Disordered" evidence="12">
    <location>
        <begin position="523"/>
        <end position="564"/>
    </location>
</feature>
<evidence type="ECO:0000256" key="13">
    <source>
        <dbReference type="SAM" id="Phobius"/>
    </source>
</evidence>
<feature type="compositionally biased region" description="Low complexity" evidence="12">
    <location>
        <begin position="439"/>
        <end position="448"/>
    </location>
</feature>
<feature type="compositionally biased region" description="Low complexity" evidence="12">
    <location>
        <begin position="59"/>
        <end position="76"/>
    </location>
</feature>
<evidence type="ECO:0000256" key="2">
    <source>
        <dbReference type="ARBA" id="ARBA00022670"/>
    </source>
</evidence>
<dbReference type="SMART" id="SM00020">
    <property type="entry name" value="Tryp_SPc"/>
    <property type="match status" value="1"/>
</dbReference>
<accession>A0A6A4X208</accession>
<evidence type="ECO:0000256" key="9">
    <source>
        <dbReference type="ARBA" id="ARBA00023157"/>
    </source>
</evidence>
<keyword evidence="7 13" id="KW-1133">Transmembrane helix</keyword>
<feature type="compositionally biased region" description="Low complexity" evidence="12">
    <location>
        <begin position="13"/>
        <end position="49"/>
    </location>
</feature>
<dbReference type="PROSITE" id="PS50068">
    <property type="entry name" value="LDLRA_2"/>
    <property type="match status" value="2"/>
</dbReference>
<evidence type="ECO:0000256" key="3">
    <source>
        <dbReference type="ARBA" id="ARBA00022692"/>
    </source>
</evidence>
<feature type="domain" description="SEA" evidence="14">
    <location>
        <begin position="241"/>
        <end position="363"/>
    </location>
</feature>
<evidence type="ECO:0000313" key="17">
    <source>
        <dbReference type="Proteomes" id="UP000440578"/>
    </source>
</evidence>
<feature type="compositionally biased region" description="Polar residues" evidence="12">
    <location>
        <begin position="126"/>
        <end position="162"/>
    </location>
</feature>
<evidence type="ECO:0000313" key="16">
    <source>
        <dbReference type="EMBL" id="KAF0312243.1"/>
    </source>
</evidence>
<dbReference type="GO" id="GO:0016020">
    <property type="term" value="C:membrane"/>
    <property type="evidence" value="ECO:0007669"/>
    <property type="project" value="UniProtKB-SubCell"/>
</dbReference>
<name>A0A6A4X208_AMPAM</name>
<evidence type="ECO:0000256" key="4">
    <source>
        <dbReference type="ARBA" id="ARBA00022801"/>
    </source>
</evidence>
<organism evidence="16 17">
    <name type="scientific">Amphibalanus amphitrite</name>
    <name type="common">Striped barnacle</name>
    <name type="synonym">Balanus amphitrite</name>
    <dbReference type="NCBI Taxonomy" id="1232801"/>
    <lineage>
        <taxon>Eukaryota</taxon>
        <taxon>Metazoa</taxon>
        <taxon>Ecdysozoa</taxon>
        <taxon>Arthropoda</taxon>
        <taxon>Crustacea</taxon>
        <taxon>Multicrustacea</taxon>
        <taxon>Cirripedia</taxon>
        <taxon>Thoracica</taxon>
        <taxon>Thoracicalcarea</taxon>
        <taxon>Balanomorpha</taxon>
        <taxon>Balanoidea</taxon>
        <taxon>Balanidae</taxon>
        <taxon>Amphibalaninae</taxon>
        <taxon>Amphibalanus</taxon>
    </lineage>
</organism>
<dbReference type="PRINTS" id="PR00261">
    <property type="entry name" value="LDLRECEPTOR"/>
</dbReference>
<comment type="subcellular location">
    <subcellularLocation>
        <location evidence="1">Membrane</location>
        <topology evidence="1">Single-pass type II membrane protein</topology>
    </subcellularLocation>
</comment>
<dbReference type="InterPro" id="IPR000082">
    <property type="entry name" value="SEA_dom"/>
</dbReference>
<evidence type="ECO:0000256" key="8">
    <source>
        <dbReference type="ARBA" id="ARBA00023136"/>
    </source>
</evidence>
<gene>
    <name evidence="16" type="primary">Corin_1</name>
    <name evidence="16" type="ORF">FJT64_016968</name>
</gene>
<evidence type="ECO:0000256" key="12">
    <source>
        <dbReference type="SAM" id="MobiDB-lite"/>
    </source>
</evidence>
<dbReference type="AlphaFoldDB" id="A0A6A4X208"/>
<dbReference type="Gene3D" id="2.40.10.10">
    <property type="entry name" value="Trypsin-like serine proteases"/>
    <property type="match status" value="2"/>
</dbReference>
<feature type="disulfide bond" evidence="10">
    <location>
        <begin position="691"/>
        <end position="703"/>
    </location>
</feature>
<dbReference type="InterPro" id="IPR036055">
    <property type="entry name" value="LDL_receptor-like_sf"/>
</dbReference>
<feature type="compositionally biased region" description="Polar residues" evidence="12">
    <location>
        <begin position="105"/>
        <end position="114"/>
    </location>
</feature>
<comment type="caution">
    <text evidence="16">The sequence shown here is derived from an EMBL/GenBank/DDBJ whole genome shotgun (WGS) entry which is preliminary data.</text>
</comment>
<dbReference type="FunFam" id="2.40.10.10:FF:000003">
    <property type="entry name" value="Transmembrane serine protease 3"/>
    <property type="match status" value="1"/>
</dbReference>
<feature type="region of interest" description="Disordered" evidence="12">
    <location>
        <begin position="1"/>
        <end position="196"/>
    </location>
</feature>
<feature type="compositionally biased region" description="Basic residues" evidence="12">
    <location>
        <begin position="171"/>
        <end position="188"/>
    </location>
</feature>
<evidence type="ECO:0000256" key="6">
    <source>
        <dbReference type="ARBA" id="ARBA00022968"/>
    </source>
</evidence>
<dbReference type="EMBL" id="VIIS01000183">
    <property type="protein sequence ID" value="KAF0312243.1"/>
    <property type="molecule type" value="Genomic_DNA"/>
</dbReference>
<feature type="region of interest" description="Disordered" evidence="12">
    <location>
        <begin position="364"/>
        <end position="390"/>
    </location>
</feature>
<feature type="compositionally biased region" description="Acidic residues" evidence="12">
    <location>
        <begin position="449"/>
        <end position="467"/>
    </location>
</feature>
<feature type="compositionally biased region" description="Polar residues" evidence="12">
    <location>
        <begin position="423"/>
        <end position="438"/>
    </location>
</feature>
<keyword evidence="8 13" id="KW-0472">Membrane</keyword>
<dbReference type="Pfam" id="PF00057">
    <property type="entry name" value="Ldl_recept_a"/>
    <property type="match status" value="2"/>
</dbReference>
<keyword evidence="5 11" id="KW-0720">Serine protease</keyword>
<dbReference type="PANTHER" id="PTHR24252">
    <property type="entry name" value="ACROSIN-RELATED"/>
    <property type="match status" value="1"/>
</dbReference>
<proteinExistence type="predicted"/>
<keyword evidence="9 10" id="KW-1015">Disulfide bond</keyword>
<evidence type="ECO:0000256" key="1">
    <source>
        <dbReference type="ARBA" id="ARBA00004606"/>
    </source>
</evidence>
<dbReference type="CDD" id="cd00112">
    <property type="entry name" value="LDLa"/>
    <property type="match status" value="2"/>
</dbReference>
<dbReference type="PROSITE" id="PS50240">
    <property type="entry name" value="TRYPSIN_DOM"/>
    <property type="match status" value="1"/>
</dbReference>
<feature type="region of interest" description="Disordered" evidence="12">
    <location>
        <begin position="423"/>
        <end position="492"/>
    </location>
</feature>
<feature type="compositionally biased region" description="Low complexity" evidence="12">
    <location>
        <begin position="365"/>
        <end position="381"/>
    </location>
</feature>
<protein>
    <submittedName>
        <fullName evidence="16">Atrial natriuretic peptide-converting enzyme</fullName>
    </submittedName>
</protein>
<evidence type="ECO:0000256" key="10">
    <source>
        <dbReference type="PROSITE-ProRule" id="PRU00124"/>
    </source>
</evidence>
<keyword evidence="2 11" id="KW-0645">Protease</keyword>
<dbReference type="InterPro" id="IPR002172">
    <property type="entry name" value="LDrepeatLR_classA_rpt"/>
</dbReference>
<dbReference type="InterPro" id="IPR001254">
    <property type="entry name" value="Trypsin_dom"/>
</dbReference>
<feature type="disulfide bond" evidence="10">
    <location>
        <begin position="710"/>
        <end position="725"/>
    </location>
</feature>
<dbReference type="InterPro" id="IPR036364">
    <property type="entry name" value="SEA_dom_sf"/>
</dbReference>
<keyword evidence="3 13" id="KW-0812">Transmembrane</keyword>
<dbReference type="SMART" id="SM00192">
    <property type="entry name" value="LDLa"/>
    <property type="match status" value="2"/>
</dbReference>
<dbReference type="CDD" id="cd00190">
    <property type="entry name" value="Tryp_SPc"/>
    <property type="match status" value="1"/>
</dbReference>
<dbReference type="SUPFAM" id="SSF82671">
    <property type="entry name" value="SEA domain"/>
    <property type="match status" value="1"/>
</dbReference>
<comment type="caution">
    <text evidence="10">Lacks conserved residue(s) required for the propagation of feature annotation.</text>
</comment>
<evidence type="ECO:0000256" key="7">
    <source>
        <dbReference type="ARBA" id="ARBA00022989"/>
    </source>
</evidence>